<dbReference type="Gene3D" id="3.40.50.720">
    <property type="entry name" value="NAD(P)-binding Rossmann-like Domain"/>
    <property type="match status" value="1"/>
</dbReference>
<evidence type="ECO:0000256" key="1">
    <source>
        <dbReference type="ARBA" id="ARBA00023002"/>
    </source>
</evidence>
<dbReference type="SUPFAM" id="SSF48179">
    <property type="entry name" value="6-phosphogluconate dehydrogenase C-terminal domain-like"/>
    <property type="match status" value="1"/>
</dbReference>
<evidence type="ECO:0000259" key="3">
    <source>
        <dbReference type="Pfam" id="PF03446"/>
    </source>
</evidence>
<proteinExistence type="predicted"/>
<feature type="domain" description="6-phosphogluconate dehydrogenase NADP-binding" evidence="3">
    <location>
        <begin position="1"/>
        <end position="149"/>
    </location>
</feature>
<keyword evidence="1" id="KW-0560">Oxidoreductase</keyword>
<gene>
    <name evidence="5" type="ORF">METZ01_LOCUS55509</name>
</gene>
<dbReference type="InterPro" id="IPR013328">
    <property type="entry name" value="6PGD_dom2"/>
</dbReference>
<evidence type="ECO:0000259" key="4">
    <source>
        <dbReference type="Pfam" id="PF14833"/>
    </source>
</evidence>
<keyword evidence="2" id="KW-0520">NAD</keyword>
<dbReference type="SUPFAM" id="SSF51735">
    <property type="entry name" value="NAD(P)-binding Rossmann-fold domains"/>
    <property type="match status" value="1"/>
</dbReference>
<dbReference type="Gene3D" id="1.10.1040.10">
    <property type="entry name" value="N-(1-d-carboxylethyl)-l-norvaline Dehydrogenase, domain 2"/>
    <property type="match status" value="1"/>
</dbReference>
<organism evidence="5">
    <name type="scientific">marine metagenome</name>
    <dbReference type="NCBI Taxonomy" id="408172"/>
    <lineage>
        <taxon>unclassified sequences</taxon>
        <taxon>metagenomes</taxon>
        <taxon>ecological metagenomes</taxon>
    </lineage>
</organism>
<dbReference type="EMBL" id="UINC01003027">
    <property type="protein sequence ID" value="SVA02655.1"/>
    <property type="molecule type" value="Genomic_DNA"/>
</dbReference>
<evidence type="ECO:0008006" key="6">
    <source>
        <dbReference type="Google" id="ProtNLM"/>
    </source>
</evidence>
<name>A0A381SF10_9ZZZZ</name>
<dbReference type="InterPro" id="IPR006115">
    <property type="entry name" value="6PGDH_NADP-bd"/>
</dbReference>
<feature type="domain" description="3-hydroxyisobutyrate dehydrogenase-like NAD-binding" evidence="4">
    <location>
        <begin position="155"/>
        <end position="273"/>
    </location>
</feature>
<dbReference type="GO" id="GO:0050661">
    <property type="term" value="F:NADP binding"/>
    <property type="evidence" value="ECO:0007669"/>
    <property type="project" value="InterPro"/>
</dbReference>
<protein>
    <recommendedName>
        <fullName evidence="6">6-phosphogluconate dehydrogenase NADP-binding domain-containing protein</fullName>
    </recommendedName>
</protein>
<dbReference type="Pfam" id="PF14833">
    <property type="entry name" value="NAD_binding_11"/>
    <property type="match status" value="1"/>
</dbReference>
<dbReference type="PANTHER" id="PTHR43060">
    <property type="entry name" value="3-HYDROXYISOBUTYRATE DEHYDROGENASE-LIKE 1, MITOCHONDRIAL-RELATED"/>
    <property type="match status" value="1"/>
</dbReference>
<dbReference type="PIRSF" id="PIRSF000103">
    <property type="entry name" value="HIBADH"/>
    <property type="match status" value="1"/>
</dbReference>
<dbReference type="InterPro" id="IPR036291">
    <property type="entry name" value="NAD(P)-bd_dom_sf"/>
</dbReference>
<dbReference type="InterPro" id="IPR029154">
    <property type="entry name" value="HIBADH-like_NADP-bd"/>
</dbReference>
<dbReference type="GO" id="GO:0016491">
    <property type="term" value="F:oxidoreductase activity"/>
    <property type="evidence" value="ECO:0007669"/>
    <property type="project" value="UniProtKB-KW"/>
</dbReference>
<dbReference type="GO" id="GO:0051287">
    <property type="term" value="F:NAD binding"/>
    <property type="evidence" value="ECO:0007669"/>
    <property type="project" value="InterPro"/>
</dbReference>
<dbReference type="InterPro" id="IPR008927">
    <property type="entry name" value="6-PGluconate_DH-like_C_sf"/>
</dbReference>
<accession>A0A381SF10</accession>
<evidence type="ECO:0000313" key="5">
    <source>
        <dbReference type="EMBL" id="SVA02655.1"/>
    </source>
</evidence>
<sequence length="277" mass="30091">MGSPMAGHISNAGYRLKVFNRTREKAELWSEEYSGEVTLSPAELAEGCDMVFLCVGNNQDVEEIVQGKNGVLEGLKAGGIIVDHTTTSSVLARTMSVSSSKKGISFIDAPVSGGEIGAKEGTLTIMAGGDEEAFKSSLEVINLYSKYCKRMGESGSGQLTKMVNQICIAGLIQGLAEGMHFSEKAGLDTKEVIEVISKGAAQSWQMENRWETMLSDFYEHGFAVDWMRKDLGFVLEEAIANGSNLKVTALVDTFYAEIQQKGGGRWDTSSLFRRLRS</sequence>
<evidence type="ECO:0000256" key="2">
    <source>
        <dbReference type="ARBA" id="ARBA00023027"/>
    </source>
</evidence>
<dbReference type="PANTHER" id="PTHR43060:SF15">
    <property type="entry name" value="3-HYDROXYISOBUTYRATE DEHYDROGENASE-LIKE 1, MITOCHONDRIAL-RELATED"/>
    <property type="match status" value="1"/>
</dbReference>
<dbReference type="AlphaFoldDB" id="A0A381SF10"/>
<dbReference type="Pfam" id="PF03446">
    <property type="entry name" value="NAD_binding_2"/>
    <property type="match status" value="1"/>
</dbReference>
<dbReference type="InterPro" id="IPR015815">
    <property type="entry name" value="HIBADH-related"/>
</dbReference>
<reference evidence="5" key="1">
    <citation type="submission" date="2018-05" db="EMBL/GenBank/DDBJ databases">
        <authorList>
            <person name="Lanie J.A."/>
            <person name="Ng W.-L."/>
            <person name="Kazmierczak K.M."/>
            <person name="Andrzejewski T.M."/>
            <person name="Davidsen T.M."/>
            <person name="Wayne K.J."/>
            <person name="Tettelin H."/>
            <person name="Glass J.I."/>
            <person name="Rusch D."/>
            <person name="Podicherti R."/>
            <person name="Tsui H.-C.T."/>
            <person name="Winkler M.E."/>
        </authorList>
    </citation>
    <scope>NUCLEOTIDE SEQUENCE</scope>
</reference>